<gene>
    <name evidence="1" type="ORF">SDC9_189461</name>
</gene>
<organism evidence="1">
    <name type="scientific">bioreactor metagenome</name>
    <dbReference type="NCBI Taxonomy" id="1076179"/>
    <lineage>
        <taxon>unclassified sequences</taxon>
        <taxon>metagenomes</taxon>
        <taxon>ecological metagenomes</taxon>
    </lineage>
</organism>
<evidence type="ECO:0000313" key="1">
    <source>
        <dbReference type="EMBL" id="MPN41906.1"/>
    </source>
</evidence>
<dbReference type="EMBL" id="VSSQ01099258">
    <property type="protein sequence ID" value="MPN41906.1"/>
    <property type="molecule type" value="Genomic_DNA"/>
</dbReference>
<comment type="caution">
    <text evidence="1">The sequence shown here is derived from an EMBL/GenBank/DDBJ whole genome shotgun (WGS) entry which is preliminary data.</text>
</comment>
<protein>
    <submittedName>
        <fullName evidence="1">Uncharacterized protein</fullName>
    </submittedName>
</protein>
<dbReference type="AlphaFoldDB" id="A0A645HTL0"/>
<name>A0A645HTL0_9ZZZZ</name>
<proteinExistence type="predicted"/>
<reference evidence="1" key="1">
    <citation type="submission" date="2019-08" db="EMBL/GenBank/DDBJ databases">
        <authorList>
            <person name="Kucharzyk K."/>
            <person name="Murdoch R.W."/>
            <person name="Higgins S."/>
            <person name="Loffler F."/>
        </authorList>
    </citation>
    <scope>NUCLEOTIDE SEQUENCE</scope>
</reference>
<sequence>MRGLADFADGGHRFLFPLRLVHAACWQLAALQVEVEPVHRQRLQARKQAHQCGSPLGRDPVGVAQQQFQAHAALVGQRAQALPVGGAHVPELLRGERQQQATGVGRQAINAGWLLEQAGGIPHKPAELVAHVGERGFRFAWRLSLVGGIRVCGCHCDCSRLRLRGLYLRLRLGLCLPGGRGGHSGGRRRWLGSRC</sequence>
<accession>A0A645HTL0</accession>